<sequence length="9" mass="1102">MHMRLLMNG</sequence>
<proteinExistence type="predicted"/>
<name>A0A2P2NGX6_RHIMU</name>
<reference evidence="1" key="1">
    <citation type="submission" date="2018-02" db="EMBL/GenBank/DDBJ databases">
        <title>Rhizophora mucronata_Transcriptome.</title>
        <authorList>
            <person name="Meera S.P."/>
            <person name="Sreeshan A."/>
            <person name="Augustine A."/>
        </authorList>
    </citation>
    <scope>NUCLEOTIDE SEQUENCE</scope>
    <source>
        <tissue evidence="1">Leaf</tissue>
    </source>
</reference>
<dbReference type="EMBL" id="GGEC01061268">
    <property type="protein sequence ID" value="MBX41752.1"/>
    <property type="molecule type" value="Transcribed_RNA"/>
</dbReference>
<organism evidence="1">
    <name type="scientific">Rhizophora mucronata</name>
    <name type="common">Asiatic mangrove</name>
    <dbReference type="NCBI Taxonomy" id="61149"/>
    <lineage>
        <taxon>Eukaryota</taxon>
        <taxon>Viridiplantae</taxon>
        <taxon>Streptophyta</taxon>
        <taxon>Embryophyta</taxon>
        <taxon>Tracheophyta</taxon>
        <taxon>Spermatophyta</taxon>
        <taxon>Magnoliopsida</taxon>
        <taxon>eudicotyledons</taxon>
        <taxon>Gunneridae</taxon>
        <taxon>Pentapetalae</taxon>
        <taxon>rosids</taxon>
        <taxon>fabids</taxon>
        <taxon>Malpighiales</taxon>
        <taxon>Rhizophoraceae</taxon>
        <taxon>Rhizophora</taxon>
    </lineage>
</organism>
<accession>A0A2P2NGX6</accession>
<protein>
    <submittedName>
        <fullName evidence="1">Uncharacterized protein</fullName>
    </submittedName>
</protein>
<evidence type="ECO:0000313" key="1">
    <source>
        <dbReference type="EMBL" id="MBX41752.1"/>
    </source>
</evidence>